<keyword evidence="5" id="KW-1185">Reference proteome</keyword>
<dbReference type="Gene3D" id="1.10.10.60">
    <property type="entry name" value="Homeodomain-like"/>
    <property type="match status" value="2"/>
</dbReference>
<keyword evidence="1" id="KW-0805">Transcription regulation</keyword>
<dbReference type="SUPFAM" id="SSF52317">
    <property type="entry name" value="Class I glutamine amidotransferase-like"/>
    <property type="match status" value="1"/>
</dbReference>
<gene>
    <name evidence="4" type="ORF">GCM10023143_33880</name>
</gene>
<name>A0ABP8GA07_9BACT</name>
<dbReference type="Pfam" id="PF12833">
    <property type="entry name" value="HTH_18"/>
    <property type="match status" value="1"/>
</dbReference>
<proteinExistence type="predicted"/>
<dbReference type="Gene3D" id="3.40.50.880">
    <property type="match status" value="1"/>
</dbReference>
<dbReference type="InterPro" id="IPR018060">
    <property type="entry name" value="HTH_AraC"/>
</dbReference>
<dbReference type="PANTHER" id="PTHR43130">
    <property type="entry name" value="ARAC-FAMILY TRANSCRIPTIONAL REGULATOR"/>
    <property type="match status" value="1"/>
</dbReference>
<dbReference type="Proteomes" id="UP001501207">
    <property type="component" value="Unassembled WGS sequence"/>
</dbReference>
<organism evidence="4 5">
    <name type="scientific">Compostibacter hankyongensis</name>
    <dbReference type="NCBI Taxonomy" id="1007089"/>
    <lineage>
        <taxon>Bacteria</taxon>
        <taxon>Pseudomonadati</taxon>
        <taxon>Bacteroidota</taxon>
        <taxon>Chitinophagia</taxon>
        <taxon>Chitinophagales</taxon>
        <taxon>Chitinophagaceae</taxon>
        <taxon>Compostibacter</taxon>
    </lineage>
</organism>
<keyword evidence="2" id="KW-0804">Transcription</keyword>
<dbReference type="PROSITE" id="PS01124">
    <property type="entry name" value="HTH_ARAC_FAMILY_2"/>
    <property type="match status" value="1"/>
</dbReference>
<protein>
    <submittedName>
        <fullName evidence="4">Helix-turn-helix domain-containing protein</fullName>
    </submittedName>
</protein>
<dbReference type="InterPro" id="IPR052158">
    <property type="entry name" value="INH-QAR"/>
</dbReference>
<evidence type="ECO:0000256" key="1">
    <source>
        <dbReference type="ARBA" id="ARBA00023015"/>
    </source>
</evidence>
<dbReference type="InterPro" id="IPR002818">
    <property type="entry name" value="DJ-1/PfpI"/>
</dbReference>
<dbReference type="Pfam" id="PF01965">
    <property type="entry name" value="DJ-1_PfpI"/>
    <property type="match status" value="1"/>
</dbReference>
<dbReference type="SMART" id="SM00342">
    <property type="entry name" value="HTH_ARAC"/>
    <property type="match status" value="1"/>
</dbReference>
<reference evidence="5" key="1">
    <citation type="journal article" date="2019" name="Int. J. Syst. Evol. Microbiol.">
        <title>The Global Catalogue of Microorganisms (GCM) 10K type strain sequencing project: providing services to taxonomists for standard genome sequencing and annotation.</title>
        <authorList>
            <consortium name="The Broad Institute Genomics Platform"/>
            <consortium name="The Broad Institute Genome Sequencing Center for Infectious Disease"/>
            <person name="Wu L."/>
            <person name="Ma J."/>
        </authorList>
    </citation>
    <scope>NUCLEOTIDE SEQUENCE [LARGE SCALE GENOMIC DNA]</scope>
    <source>
        <strain evidence="5">JCM 17664</strain>
    </source>
</reference>
<dbReference type="SUPFAM" id="SSF46689">
    <property type="entry name" value="Homeodomain-like"/>
    <property type="match status" value="2"/>
</dbReference>
<dbReference type="EMBL" id="BAABFN010000022">
    <property type="protein sequence ID" value="GAA4320009.1"/>
    <property type="molecule type" value="Genomic_DNA"/>
</dbReference>
<evidence type="ECO:0000259" key="3">
    <source>
        <dbReference type="PROSITE" id="PS01124"/>
    </source>
</evidence>
<sequence>MKHLTIVIPDGQSNLSTLACIIGAYEIFNAANAYRKEAGKKELFKVELAGVSDQAEFGNGLLALKAQSRISEIRKTHLIVIPSLAHEFQKISKGNKLLADWITKQYKNGAEIASMCTGAFMLASTGLLNGKNCSTHWIVTDTFRKLFPKVNLKPENLITDEQGIYTNGGGYSFLNLAIYLVEKYYSREAAIYCSKVFQIELDRQSQSAFIIFKGQKNHGDEMIKKAQAYIEDHLDEKISIQDLSSRLAAGRRNFDRRFIRATGNTPVEYLQRVKIESAKKSLETTRKTINEVMYEVGYSDVKAFREVFRKITAMSPLEYKHKYNKEAVAQYHGNVYSYSQDQQSNPVKDPFEIATYKK</sequence>
<evidence type="ECO:0000313" key="5">
    <source>
        <dbReference type="Proteomes" id="UP001501207"/>
    </source>
</evidence>
<dbReference type="PANTHER" id="PTHR43130:SF3">
    <property type="entry name" value="HTH-TYPE TRANSCRIPTIONAL REGULATOR RV1931C"/>
    <property type="match status" value="1"/>
</dbReference>
<feature type="domain" description="HTH araC/xylS-type" evidence="3">
    <location>
        <begin position="224"/>
        <end position="322"/>
    </location>
</feature>
<evidence type="ECO:0000256" key="2">
    <source>
        <dbReference type="ARBA" id="ARBA00023163"/>
    </source>
</evidence>
<evidence type="ECO:0000313" key="4">
    <source>
        <dbReference type="EMBL" id="GAA4320009.1"/>
    </source>
</evidence>
<comment type="caution">
    <text evidence="4">The sequence shown here is derived from an EMBL/GenBank/DDBJ whole genome shotgun (WGS) entry which is preliminary data.</text>
</comment>
<dbReference type="RefSeq" id="WP_344981605.1">
    <property type="nucleotide sequence ID" value="NZ_BAABFN010000022.1"/>
</dbReference>
<dbReference type="InterPro" id="IPR029062">
    <property type="entry name" value="Class_I_gatase-like"/>
</dbReference>
<accession>A0ABP8GA07</accession>
<dbReference type="InterPro" id="IPR009057">
    <property type="entry name" value="Homeodomain-like_sf"/>
</dbReference>